<name>C0ING6_9BACT</name>
<accession>C0ING6</accession>
<sequence length="58" mass="6977">MNMKSKVKIKIGKCKLKGYKFLKLFSTKYLIKSYPEVWIQRAYSYIAGFPLYRQTVYD</sequence>
<dbReference type="AlphaFoldDB" id="C0ING6"/>
<protein>
    <submittedName>
        <fullName evidence="1">Uncharacterized protein</fullName>
    </submittedName>
</protein>
<gene>
    <name evidence="1" type="ORF">AKSOIL_0237</name>
</gene>
<dbReference type="EMBL" id="EU408351">
    <property type="protein sequence ID" value="ACN58852.1"/>
    <property type="molecule type" value="Genomic_DNA"/>
</dbReference>
<organism evidence="1">
    <name type="scientific">uncultured bacterium BLR12</name>
    <dbReference type="NCBI Taxonomy" id="506514"/>
    <lineage>
        <taxon>Bacteria</taxon>
        <taxon>environmental samples</taxon>
    </lineage>
</organism>
<proteinExistence type="predicted"/>
<reference evidence="1" key="1">
    <citation type="journal article" date="2009" name="ISME J.">
        <title>Functional metagenomics reveals diverse beta-lactamases in a remote Alaskan soil.</title>
        <authorList>
            <person name="Allen H.K."/>
            <person name="Moe L.A."/>
            <person name="Rodbumrer J."/>
            <person name="Gaarder A."/>
            <person name="Handelsman J."/>
        </authorList>
    </citation>
    <scope>NUCLEOTIDE SEQUENCE</scope>
</reference>
<evidence type="ECO:0000313" key="1">
    <source>
        <dbReference type="EMBL" id="ACN58852.1"/>
    </source>
</evidence>